<dbReference type="PANTHER" id="PTHR43763:SF6">
    <property type="entry name" value="XAA-PRO AMINOPEPTIDASE 1"/>
    <property type="match status" value="1"/>
</dbReference>
<evidence type="ECO:0000256" key="1">
    <source>
        <dbReference type="ARBA" id="ARBA00008766"/>
    </source>
</evidence>
<dbReference type="Pfam" id="PF16189">
    <property type="entry name" value="Creatinase_N_2"/>
    <property type="match status" value="1"/>
</dbReference>
<protein>
    <submittedName>
        <fullName evidence="7">Xaa-Pro aminopeptidase</fullName>
    </submittedName>
</protein>
<dbReference type="SUPFAM" id="SSF53092">
    <property type="entry name" value="Creatinase/prolidase N-terminal domain"/>
    <property type="match status" value="1"/>
</dbReference>
<dbReference type="Pfam" id="PF01321">
    <property type="entry name" value="Creatinase_N"/>
    <property type="match status" value="1"/>
</dbReference>
<dbReference type="InterPro" id="IPR000587">
    <property type="entry name" value="Creatinase_N"/>
</dbReference>
<feature type="domain" description="Peptidase M24" evidence="4">
    <location>
        <begin position="312"/>
        <end position="525"/>
    </location>
</feature>
<keyword evidence="2" id="KW-0479">Metal-binding</keyword>
<comment type="similarity">
    <text evidence="1">Belongs to the peptidase M24B family.</text>
</comment>
<gene>
    <name evidence="7" type="ORF">SAMN02745751_02931</name>
</gene>
<dbReference type="OrthoDB" id="9806388at2"/>
<dbReference type="Pfam" id="PF00557">
    <property type="entry name" value="Peptidase_M24"/>
    <property type="match status" value="1"/>
</dbReference>
<dbReference type="Gene3D" id="3.90.230.10">
    <property type="entry name" value="Creatinase/methionine aminopeptidase superfamily"/>
    <property type="match status" value="1"/>
</dbReference>
<dbReference type="CDD" id="cd01085">
    <property type="entry name" value="APP"/>
    <property type="match status" value="1"/>
</dbReference>
<dbReference type="InterPro" id="IPR000994">
    <property type="entry name" value="Pept_M24"/>
</dbReference>
<dbReference type="InterPro" id="IPR029149">
    <property type="entry name" value="Creatin/AminoP/Spt16_N"/>
</dbReference>
<evidence type="ECO:0000256" key="3">
    <source>
        <dbReference type="ARBA" id="ARBA00022801"/>
    </source>
</evidence>
<dbReference type="Gene3D" id="3.40.350.10">
    <property type="entry name" value="Creatinase/prolidase N-terminal domain"/>
    <property type="match status" value="2"/>
</dbReference>
<evidence type="ECO:0000313" key="8">
    <source>
        <dbReference type="Proteomes" id="UP000184052"/>
    </source>
</evidence>
<evidence type="ECO:0000313" key="7">
    <source>
        <dbReference type="EMBL" id="SHJ60176.1"/>
    </source>
</evidence>
<dbReference type="Proteomes" id="UP000184052">
    <property type="component" value="Unassembled WGS sequence"/>
</dbReference>
<feature type="domain" description="Peptidase M24 C-terminal" evidence="6">
    <location>
        <begin position="534"/>
        <end position="593"/>
    </location>
</feature>
<keyword evidence="7" id="KW-0031">Aminopeptidase</keyword>
<evidence type="ECO:0000256" key="2">
    <source>
        <dbReference type="ARBA" id="ARBA00022723"/>
    </source>
</evidence>
<sequence>MENVIVERLRNLRGKMKEEKIDVYIVPSSDPHLSEYYADRFKCREYITGFTGSAGTAVVTQDEAGLFTDGRYFIQAEKELDGSGIDLYKMKEPGVPTLNKWLESKLSDGMTLGYDGRLFSHNQLKEMKEDLKYNKIDYVDDKDLVDRIWDVRPGMPDSRVFIHDIKYTGIDTGEKIGKVREEMKSKKADVYLMNSLGSIAWLFNIRSHDVKYTPVAYAYGFIDDNGARLYIDKDKLDVNDLVYLREQGVDIRDYDRYFDDLKLVENSRIYYDPDMSNGLMTASLDDSNTLIDGKDIVFMMKGCLSDAEEKNLKSCQIRDGVAMVSFLCWFDKAVAEGGLYEGEAAEKLEDFRADQELFIEPSFETISAYGENAALMHYSVDEKNPVEIGNRGLYLLDSGGQYYDGTTDITRTVAVGELTDEERKDFTLVLKSHIAMAKAVFLQGSTGSNLDAIARQPIWNEYMDYKCGTGHGVAYVGSVHEGPVRLSMNHQSVVIKPGMVVTNEPGIYKEGKHGIRLENTLLVKEKATNDMGTFLDFETISFCPLDLRCIERDMLTDDEVKWLNDYHKKVYDLLSLSLGEDERAWLENATMQI</sequence>
<dbReference type="AlphaFoldDB" id="A0A1M6KMQ5"/>
<dbReference type="InterPro" id="IPR033740">
    <property type="entry name" value="Pept_M24B"/>
</dbReference>
<dbReference type="GO" id="GO:0005737">
    <property type="term" value="C:cytoplasm"/>
    <property type="evidence" value="ECO:0007669"/>
    <property type="project" value="UniProtKB-ARBA"/>
</dbReference>
<dbReference type="EMBL" id="FQZL01000027">
    <property type="protein sequence ID" value="SHJ60176.1"/>
    <property type="molecule type" value="Genomic_DNA"/>
</dbReference>
<organism evidence="7 8">
    <name type="scientific">Dethiosulfatibacter aminovorans DSM 17477</name>
    <dbReference type="NCBI Taxonomy" id="1121476"/>
    <lineage>
        <taxon>Bacteria</taxon>
        <taxon>Bacillati</taxon>
        <taxon>Bacillota</taxon>
        <taxon>Tissierellia</taxon>
        <taxon>Dethiosulfatibacter</taxon>
    </lineage>
</organism>
<dbReference type="Pfam" id="PF16188">
    <property type="entry name" value="Peptidase_M24_C"/>
    <property type="match status" value="1"/>
</dbReference>
<keyword evidence="8" id="KW-1185">Reference proteome</keyword>
<feature type="domain" description="Creatinase N-terminal" evidence="5">
    <location>
        <begin position="8"/>
        <end position="140"/>
    </location>
</feature>
<keyword evidence="7" id="KW-0645">Protease</keyword>
<evidence type="ECO:0000259" key="5">
    <source>
        <dbReference type="Pfam" id="PF01321"/>
    </source>
</evidence>
<name>A0A1M6KMQ5_9FIRM</name>
<reference evidence="7 8" key="1">
    <citation type="submission" date="2016-11" db="EMBL/GenBank/DDBJ databases">
        <authorList>
            <person name="Jaros S."/>
            <person name="Januszkiewicz K."/>
            <person name="Wedrychowicz H."/>
        </authorList>
    </citation>
    <scope>NUCLEOTIDE SEQUENCE [LARGE SCALE GENOMIC DNA]</scope>
    <source>
        <strain evidence="7 8">DSM 17477</strain>
    </source>
</reference>
<dbReference type="InterPro" id="IPR032416">
    <property type="entry name" value="Peptidase_M24_C"/>
</dbReference>
<dbReference type="GO" id="GO:0070006">
    <property type="term" value="F:metalloaminopeptidase activity"/>
    <property type="evidence" value="ECO:0007669"/>
    <property type="project" value="InterPro"/>
</dbReference>
<evidence type="ECO:0000259" key="4">
    <source>
        <dbReference type="Pfam" id="PF00557"/>
    </source>
</evidence>
<dbReference type="InterPro" id="IPR050422">
    <property type="entry name" value="X-Pro_aminopeptidase_P"/>
</dbReference>
<dbReference type="FunFam" id="3.90.230.10:FF:000009">
    <property type="entry name" value="xaa-Pro aminopeptidase 2"/>
    <property type="match status" value="1"/>
</dbReference>
<dbReference type="SUPFAM" id="SSF55920">
    <property type="entry name" value="Creatinase/aminopeptidase"/>
    <property type="match status" value="1"/>
</dbReference>
<dbReference type="RefSeq" id="WP_073050319.1">
    <property type="nucleotide sequence ID" value="NZ_FQZL01000027.1"/>
</dbReference>
<evidence type="ECO:0000259" key="6">
    <source>
        <dbReference type="Pfam" id="PF16188"/>
    </source>
</evidence>
<dbReference type="STRING" id="1121476.SAMN02745751_02931"/>
<dbReference type="InterPro" id="IPR036005">
    <property type="entry name" value="Creatinase/aminopeptidase-like"/>
</dbReference>
<dbReference type="FunFam" id="3.40.350.10:FF:000003">
    <property type="entry name" value="Xaa-pro aminopeptidase P"/>
    <property type="match status" value="1"/>
</dbReference>
<dbReference type="GO" id="GO:0046872">
    <property type="term" value="F:metal ion binding"/>
    <property type="evidence" value="ECO:0007669"/>
    <property type="project" value="UniProtKB-KW"/>
</dbReference>
<keyword evidence="3" id="KW-0378">Hydrolase</keyword>
<accession>A0A1M6KMQ5</accession>
<dbReference type="PANTHER" id="PTHR43763">
    <property type="entry name" value="XAA-PRO AMINOPEPTIDASE 1"/>
    <property type="match status" value="1"/>
</dbReference>
<proteinExistence type="inferred from homology"/>